<reference evidence="2" key="1">
    <citation type="journal article" date="2022" name="Mol. Ecol. Resour.">
        <title>The genomes of chicory, endive, great burdock and yacon provide insights into Asteraceae palaeo-polyploidization history and plant inulin production.</title>
        <authorList>
            <person name="Fan W."/>
            <person name="Wang S."/>
            <person name="Wang H."/>
            <person name="Wang A."/>
            <person name="Jiang F."/>
            <person name="Liu H."/>
            <person name="Zhao H."/>
            <person name="Xu D."/>
            <person name="Zhang Y."/>
        </authorList>
    </citation>
    <scope>NUCLEOTIDE SEQUENCE [LARGE SCALE GENOMIC DNA]</scope>
    <source>
        <strain evidence="2">cv. Yunnan</strain>
    </source>
</reference>
<reference evidence="1 2" key="2">
    <citation type="journal article" date="2022" name="Mol. Ecol. Resour.">
        <title>The genomes of chicory, endive, great burdock and yacon provide insights into Asteraceae paleo-polyploidization history and plant inulin production.</title>
        <authorList>
            <person name="Fan W."/>
            <person name="Wang S."/>
            <person name="Wang H."/>
            <person name="Wang A."/>
            <person name="Jiang F."/>
            <person name="Liu H."/>
            <person name="Zhao H."/>
            <person name="Xu D."/>
            <person name="Zhang Y."/>
        </authorList>
    </citation>
    <scope>NUCLEOTIDE SEQUENCE [LARGE SCALE GENOMIC DNA]</scope>
    <source>
        <strain evidence="2">cv. Yunnan</strain>
        <tissue evidence="1">Leaves</tissue>
    </source>
</reference>
<dbReference type="EMBL" id="CM042027">
    <property type="protein sequence ID" value="KAI3804114.1"/>
    <property type="molecule type" value="Genomic_DNA"/>
</dbReference>
<evidence type="ECO:0000313" key="2">
    <source>
        <dbReference type="Proteomes" id="UP001056120"/>
    </source>
</evidence>
<accession>A0ACB9I7B1</accession>
<gene>
    <name evidence="1" type="ORF">L1987_32284</name>
</gene>
<proteinExistence type="predicted"/>
<sequence length="136" mass="15749">MASIKEKEKIKLEKKRNMQILSSHSADLSDEDEEDQDDVQEVRIKKMFQRKRNLWVLATWRAGYYLNPAIFHRENSKEIKKNMNIVTGLYVAIDHLVADDDENDKVRQDLNLYIDSVGQFGSAAAIRGRKKVAPSK</sequence>
<evidence type="ECO:0000313" key="1">
    <source>
        <dbReference type="EMBL" id="KAI3804114.1"/>
    </source>
</evidence>
<keyword evidence="2" id="KW-1185">Reference proteome</keyword>
<protein>
    <submittedName>
        <fullName evidence="1">Uncharacterized protein</fullName>
    </submittedName>
</protein>
<name>A0ACB9I7B1_9ASTR</name>
<comment type="caution">
    <text evidence="1">The sequence shown here is derived from an EMBL/GenBank/DDBJ whole genome shotgun (WGS) entry which is preliminary data.</text>
</comment>
<dbReference type="Proteomes" id="UP001056120">
    <property type="component" value="Linkage Group LG10"/>
</dbReference>
<organism evidence="1 2">
    <name type="scientific">Smallanthus sonchifolius</name>
    <dbReference type="NCBI Taxonomy" id="185202"/>
    <lineage>
        <taxon>Eukaryota</taxon>
        <taxon>Viridiplantae</taxon>
        <taxon>Streptophyta</taxon>
        <taxon>Embryophyta</taxon>
        <taxon>Tracheophyta</taxon>
        <taxon>Spermatophyta</taxon>
        <taxon>Magnoliopsida</taxon>
        <taxon>eudicotyledons</taxon>
        <taxon>Gunneridae</taxon>
        <taxon>Pentapetalae</taxon>
        <taxon>asterids</taxon>
        <taxon>campanulids</taxon>
        <taxon>Asterales</taxon>
        <taxon>Asteraceae</taxon>
        <taxon>Asteroideae</taxon>
        <taxon>Heliantheae alliance</taxon>
        <taxon>Millerieae</taxon>
        <taxon>Smallanthus</taxon>
    </lineage>
</organism>